<keyword evidence="1" id="KW-0732">Signal</keyword>
<protein>
    <submittedName>
        <fullName evidence="3">Polyisoprenoid-binding protein YceI</fullName>
    </submittedName>
</protein>
<feature type="chain" id="PRO_5011668465" evidence="1">
    <location>
        <begin position="19"/>
        <end position="184"/>
    </location>
</feature>
<dbReference type="RefSeq" id="WP_091335525.1">
    <property type="nucleotide sequence ID" value="NZ_FNYC01000002.1"/>
</dbReference>
<feature type="signal peptide" evidence="1">
    <location>
        <begin position="1"/>
        <end position="18"/>
    </location>
</feature>
<accession>A0A1H6T0D8</accession>
<dbReference type="Pfam" id="PF04264">
    <property type="entry name" value="YceI"/>
    <property type="match status" value="1"/>
</dbReference>
<dbReference type="SMART" id="SM00867">
    <property type="entry name" value="YceI"/>
    <property type="match status" value="1"/>
</dbReference>
<feature type="domain" description="Lipid/polyisoprenoid-binding YceI-like" evidence="2">
    <location>
        <begin position="23"/>
        <end position="180"/>
    </location>
</feature>
<gene>
    <name evidence="3" type="ORF">SAMN04487997_1632</name>
</gene>
<dbReference type="PANTHER" id="PTHR34406">
    <property type="entry name" value="PROTEIN YCEI"/>
    <property type="match status" value="1"/>
</dbReference>
<keyword evidence="4" id="KW-1185">Reference proteome</keyword>
<dbReference type="PANTHER" id="PTHR34406:SF1">
    <property type="entry name" value="PROTEIN YCEI"/>
    <property type="match status" value="1"/>
</dbReference>
<dbReference type="STRING" id="529704.SAMN02927913_1547"/>
<dbReference type="InterPro" id="IPR007372">
    <property type="entry name" value="Lipid/polyisoprenoid-bd_YceI"/>
</dbReference>
<sequence length="184" mass="20153">MRTATAVALLGLALATHAAPARMWHIQSPPSHADFGIRLLWLHTVHGRFERIVGTVRPQVDEQVVVDARVAVDSLAMDSQRLRRWVLDEEFFDAAHYPALHFVSAPVARGALEEGGPLDGQLTLRGVTRPVRFELLPARCTADACLIEAHGELRRSEFGMGGHHALLSDHVELALSIAIARAPD</sequence>
<dbReference type="OrthoDB" id="5966233at2"/>
<proteinExistence type="predicted"/>
<evidence type="ECO:0000256" key="1">
    <source>
        <dbReference type="SAM" id="SignalP"/>
    </source>
</evidence>
<dbReference type="Proteomes" id="UP000199420">
    <property type="component" value="Unassembled WGS sequence"/>
</dbReference>
<dbReference type="InterPro" id="IPR036761">
    <property type="entry name" value="TTHA0802/YceI-like_sf"/>
</dbReference>
<dbReference type="EMBL" id="FNYC01000002">
    <property type="protein sequence ID" value="SEI73589.1"/>
    <property type="molecule type" value="Genomic_DNA"/>
</dbReference>
<evidence type="ECO:0000259" key="2">
    <source>
        <dbReference type="SMART" id="SM00867"/>
    </source>
</evidence>
<evidence type="ECO:0000313" key="3">
    <source>
        <dbReference type="EMBL" id="SEI73589.1"/>
    </source>
</evidence>
<dbReference type="AlphaFoldDB" id="A0A1H6T0D8"/>
<name>A0A1H6T0D8_9GAMM</name>
<evidence type="ECO:0000313" key="4">
    <source>
        <dbReference type="Proteomes" id="UP000199420"/>
    </source>
</evidence>
<organism evidence="3 4">
    <name type="scientific">Frateuria terrea</name>
    <dbReference type="NCBI Taxonomy" id="529704"/>
    <lineage>
        <taxon>Bacteria</taxon>
        <taxon>Pseudomonadati</taxon>
        <taxon>Pseudomonadota</taxon>
        <taxon>Gammaproteobacteria</taxon>
        <taxon>Lysobacterales</taxon>
        <taxon>Rhodanobacteraceae</taxon>
        <taxon>Frateuria</taxon>
    </lineage>
</organism>
<dbReference type="SUPFAM" id="SSF101874">
    <property type="entry name" value="YceI-like"/>
    <property type="match status" value="1"/>
</dbReference>
<dbReference type="Gene3D" id="2.40.128.110">
    <property type="entry name" value="Lipid/polyisoprenoid-binding, YceI-like"/>
    <property type="match status" value="1"/>
</dbReference>
<reference evidence="3 4" key="1">
    <citation type="submission" date="2016-10" db="EMBL/GenBank/DDBJ databases">
        <authorList>
            <person name="de Groot N.N."/>
        </authorList>
    </citation>
    <scope>NUCLEOTIDE SEQUENCE [LARGE SCALE GENOMIC DNA]</scope>
    <source>
        <strain evidence="3 4">DSM 26515</strain>
    </source>
</reference>